<dbReference type="RefSeq" id="WP_051520716.1">
    <property type="nucleotide sequence ID" value="NZ_KK073900.1"/>
</dbReference>
<protein>
    <submittedName>
        <fullName evidence="2">Uncharacterized protein</fullName>
    </submittedName>
</protein>
<keyword evidence="1" id="KW-0812">Transmembrane</keyword>
<dbReference type="EMBL" id="SNZF01000024">
    <property type="protein sequence ID" value="TDR33264.1"/>
    <property type="molecule type" value="Genomic_DNA"/>
</dbReference>
<evidence type="ECO:0000256" key="1">
    <source>
        <dbReference type="SAM" id="Phobius"/>
    </source>
</evidence>
<feature type="transmembrane region" description="Helical" evidence="1">
    <location>
        <begin position="113"/>
        <end position="132"/>
    </location>
</feature>
<proteinExistence type="predicted"/>
<dbReference type="AlphaFoldDB" id="A0A4R6YC67"/>
<dbReference type="Proteomes" id="UP000294958">
    <property type="component" value="Unassembled WGS sequence"/>
</dbReference>
<gene>
    <name evidence="2" type="ORF">DES43_12460</name>
</gene>
<feature type="transmembrane region" description="Helical" evidence="1">
    <location>
        <begin position="144"/>
        <end position="161"/>
    </location>
</feature>
<evidence type="ECO:0000313" key="2">
    <source>
        <dbReference type="EMBL" id="TDR33264.1"/>
    </source>
</evidence>
<keyword evidence="3" id="KW-1185">Reference proteome</keyword>
<comment type="caution">
    <text evidence="2">The sequence shown here is derived from an EMBL/GenBank/DDBJ whole genome shotgun (WGS) entry which is preliminary data.</text>
</comment>
<name>A0A4R6YC67_9HYPH</name>
<organism evidence="2 3">
    <name type="scientific">Aquamicrobium defluvii</name>
    <dbReference type="NCBI Taxonomy" id="69279"/>
    <lineage>
        <taxon>Bacteria</taxon>
        <taxon>Pseudomonadati</taxon>
        <taxon>Pseudomonadota</taxon>
        <taxon>Alphaproteobacteria</taxon>
        <taxon>Hyphomicrobiales</taxon>
        <taxon>Phyllobacteriaceae</taxon>
        <taxon>Aquamicrobium</taxon>
    </lineage>
</organism>
<accession>A0A4R6YC67</accession>
<feature type="transmembrane region" description="Helical" evidence="1">
    <location>
        <begin position="71"/>
        <end position="92"/>
    </location>
</feature>
<feature type="transmembrane region" description="Helical" evidence="1">
    <location>
        <begin position="32"/>
        <end position="51"/>
    </location>
</feature>
<keyword evidence="1" id="KW-0472">Membrane</keyword>
<dbReference type="OrthoDB" id="7544025at2"/>
<sequence>MAKVSTKTAAKADTPIFTPTPEAKAQATRSRIIALALWAVAIVLELVAIFWVMRPSFDELAASQGFPQWRWYTLLGFIVVIGVLAIAGSMLWKKANHLDPASNRQPVKFFIQNQLGAFIALLAFLPLIVMIFLNKDMDAKQKNIAGAAGIIVAVAATVLGIDFKPLSQEQAAVESQVVTHLVGQDLVWWTAGGKVVHLCQDASDIRNATTTVESGPIADAFGKGKEGITLLLDRELNQCGLPVPGNLAEIEQWVRTARGL</sequence>
<evidence type="ECO:0000313" key="3">
    <source>
        <dbReference type="Proteomes" id="UP000294958"/>
    </source>
</evidence>
<reference evidence="2 3" key="1">
    <citation type="submission" date="2019-03" db="EMBL/GenBank/DDBJ databases">
        <title>Genomic Encyclopedia of Type Strains, Phase IV (KMG-IV): sequencing the most valuable type-strain genomes for metagenomic binning, comparative biology and taxonomic classification.</title>
        <authorList>
            <person name="Goeker M."/>
        </authorList>
    </citation>
    <scope>NUCLEOTIDE SEQUENCE [LARGE SCALE GENOMIC DNA]</scope>
    <source>
        <strain evidence="2 3">DSM 11603</strain>
    </source>
</reference>
<keyword evidence="1" id="KW-1133">Transmembrane helix</keyword>